<evidence type="ECO:0000313" key="1">
    <source>
        <dbReference type="EMBL" id="ADG59930.1"/>
    </source>
</evidence>
<protein>
    <submittedName>
        <fullName evidence="1">Uncharacterized protein</fullName>
    </submittedName>
</protein>
<dbReference type="EMBL" id="HM004124">
    <property type="protein sequence ID" value="ADG59930.1"/>
    <property type="molecule type" value="Genomic_DNA"/>
</dbReference>
<dbReference type="Proteomes" id="UP000008731">
    <property type="component" value="Segment"/>
</dbReference>
<gene>
    <name evidence="1" type="ORF">Acj9p030</name>
</gene>
<evidence type="ECO:0000313" key="2">
    <source>
        <dbReference type="Proteomes" id="UP000008731"/>
    </source>
</evidence>
<dbReference type="KEGG" id="vg:9926464"/>
<reference evidence="1 2" key="1">
    <citation type="journal article" date="2010" name="Virol. J.">
        <title>Genomes of the T4-related bacteriophages as windows on microbial genome evolution.</title>
        <authorList>
            <person name="Petrov V.M."/>
            <person name="Ratnayaka S."/>
            <person name="Nolan J.M."/>
            <person name="Miller E.S."/>
            <person name="Karam J.D."/>
        </authorList>
    </citation>
    <scope>NUCLEOTIDE SEQUENCE [LARGE SCALE GENOMIC DNA]</scope>
</reference>
<organism evidence="1 2">
    <name type="scientific">Acinetobacter phage Acj9</name>
    <dbReference type="NCBI Taxonomy" id="760939"/>
    <lineage>
        <taxon>Viruses</taxon>
        <taxon>Duplodnaviria</taxon>
        <taxon>Heunggongvirae</taxon>
        <taxon>Uroviricota</taxon>
        <taxon>Caudoviricetes</taxon>
        <taxon>Pantevenvirales</taxon>
        <taxon>Straboviridae</taxon>
        <taxon>Twarogvirinae</taxon>
        <taxon>Acajnonavirus</taxon>
        <taxon>Acajnonavirus acj9</taxon>
    </lineage>
</organism>
<accession>E5EPG4</accession>
<name>E5EPG4_9CAUD</name>
<dbReference type="RefSeq" id="YP_004010167.1">
    <property type="nucleotide sequence ID" value="NC_014663.1"/>
</dbReference>
<dbReference type="OrthoDB" id="24719at10239"/>
<sequence length="62" mass="6919">MSITLNQDQVDFIGNILLDARSLLDNVHCYETEEYERLGIAINVLSGQSVEEATANCSNEEE</sequence>
<dbReference type="GeneID" id="9926464"/>
<proteinExistence type="predicted"/>
<keyword evidence="2" id="KW-1185">Reference proteome</keyword>